<dbReference type="SUPFAM" id="SSF88946">
    <property type="entry name" value="Sigma2 domain of RNA polymerase sigma factors"/>
    <property type="match status" value="1"/>
</dbReference>
<keyword evidence="5" id="KW-0804">Transcription</keyword>
<dbReference type="InterPro" id="IPR036388">
    <property type="entry name" value="WH-like_DNA-bd_sf"/>
</dbReference>
<proteinExistence type="inferred from homology"/>
<keyword evidence="3" id="KW-0731">Sigma factor</keyword>
<dbReference type="PANTHER" id="PTHR43133">
    <property type="entry name" value="RNA POLYMERASE ECF-TYPE SIGMA FACTO"/>
    <property type="match status" value="1"/>
</dbReference>
<comment type="caution">
    <text evidence="8">The sequence shown here is derived from an EMBL/GenBank/DDBJ whole genome shotgun (WGS) entry which is preliminary data.</text>
</comment>
<dbReference type="InterPro" id="IPR007627">
    <property type="entry name" value="RNA_pol_sigma70_r2"/>
</dbReference>
<feature type="domain" description="RNA polymerase sigma-70 region 2" evidence="6">
    <location>
        <begin position="4"/>
        <end position="72"/>
    </location>
</feature>
<evidence type="ECO:0000313" key="9">
    <source>
        <dbReference type="Proteomes" id="UP001589693"/>
    </source>
</evidence>
<organism evidence="8 9">
    <name type="scientific">Allokutzneria oryzae</name>
    <dbReference type="NCBI Taxonomy" id="1378989"/>
    <lineage>
        <taxon>Bacteria</taxon>
        <taxon>Bacillati</taxon>
        <taxon>Actinomycetota</taxon>
        <taxon>Actinomycetes</taxon>
        <taxon>Pseudonocardiales</taxon>
        <taxon>Pseudonocardiaceae</taxon>
        <taxon>Allokutzneria</taxon>
    </lineage>
</organism>
<dbReference type="SUPFAM" id="SSF88659">
    <property type="entry name" value="Sigma3 and sigma4 domains of RNA polymerase sigma factors"/>
    <property type="match status" value="1"/>
</dbReference>
<evidence type="ECO:0000313" key="8">
    <source>
        <dbReference type="EMBL" id="MFB9907213.1"/>
    </source>
</evidence>
<feature type="domain" description="RNA polymerase sigma factor 70 region 4 type 2" evidence="7">
    <location>
        <begin position="101"/>
        <end position="147"/>
    </location>
</feature>
<dbReference type="InterPro" id="IPR013325">
    <property type="entry name" value="RNA_pol_sigma_r2"/>
</dbReference>
<keyword evidence="4" id="KW-0238">DNA-binding</keyword>
<evidence type="ECO:0000256" key="4">
    <source>
        <dbReference type="ARBA" id="ARBA00023125"/>
    </source>
</evidence>
<dbReference type="EMBL" id="JBHLZU010000020">
    <property type="protein sequence ID" value="MFB9907213.1"/>
    <property type="molecule type" value="Genomic_DNA"/>
</dbReference>
<dbReference type="Proteomes" id="UP001589693">
    <property type="component" value="Unassembled WGS sequence"/>
</dbReference>
<dbReference type="Pfam" id="PF04542">
    <property type="entry name" value="Sigma70_r2"/>
    <property type="match status" value="1"/>
</dbReference>
<evidence type="ECO:0000259" key="6">
    <source>
        <dbReference type="Pfam" id="PF04542"/>
    </source>
</evidence>
<comment type="similarity">
    <text evidence="1">Belongs to the sigma-70 factor family. ECF subfamily.</text>
</comment>
<keyword evidence="2" id="KW-0805">Transcription regulation</keyword>
<dbReference type="NCBIfam" id="TIGR02937">
    <property type="entry name" value="sigma70-ECF"/>
    <property type="match status" value="1"/>
</dbReference>
<evidence type="ECO:0000256" key="2">
    <source>
        <dbReference type="ARBA" id="ARBA00023015"/>
    </source>
</evidence>
<dbReference type="Pfam" id="PF08281">
    <property type="entry name" value="Sigma70_r4_2"/>
    <property type="match status" value="1"/>
</dbReference>
<name>A0ABV6A439_9PSEU</name>
<dbReference type="InterPro" id="IPR039425">
    <property type="entry name" value="RNA_pol_sigma-70-like"/>
</dbReference>
<gene>
    <name evidence="8" type="ORF">ACFFQA_25030</name>
</gene>
<sequence>MAMLYGRFKPVLLAHAMQLTNQDRQWSEDVVQETLIRAWQNSTNLVREPGMLRGWLLTVARRIVIDGWRNRRARPKEVELTDSDVAEVRDESERSLSTMVIVQVLGKLSAEHRAAVYETYVRGRTVREAAEVLGIPVGTVKSRLHKATRIIRRALRDWA</sequence>
<reference evidence="8 9" key="1">
    <citation type="submission" date="2024-09" db="EMBL/GenBank/DDBJ databases">
        <authorList>
            <person name="Sun Q."/>
            <person name="Mori K."/>
        </authorList>
    </citation>
    <scope>NUCLEOTIDE SEQUENCE [LARGE SCALE GENOMIC DNA]</scope>
    <source>
        <strain evidence="8 9">TBRC 7907</strain>
    </source>
</reference>
<dbReference type="Gene3D" id="1.10.1740.10">
    <property type="match status" value="1"/>
</dbReference>
<dbReference type="PANTHER" id="PTHR43133:SF52">
    <property type="entry name" value="ECF RNA POLYMERASE SIGMA FACTOR SIGL"/>
    <property type="match status" value="1"/>
</dbReference>
<keyword evidence="9" id="KW-1185">Reference proteome</keyword>
<evidence type="ECO:0000259" key="7">
    <source>
        <dbReference type="Pfam" id="PF08281"/>
    </source>
</evidence>
<dbReference type="CDD" id="cd06171">
    <property type="entry name" value="Sigma70_r4"/>
    <property type="match status" value="1"/>
</dbReference>
<evidence type="ECO:0000256" key="5">
    <source>
        <dbReference type="ARBA" id="ARBA00023163"/>
    </source>
</evidence>
<evidence type="ECO:0000256" key="3">
    <source>
        <dbReference type="ARBA" id="ARBA00023082"/>
    </source>
</evidence>
<dbReference type="InterPro" id="IPR013249">
    <property type="entry name" value="RNA_pol_sigma70_r4_t2"/>
</dbReference>
<accession>A0ABV6A439</accession>
<dbReference type="InterPro" id="IPR013324">
    <property type="entry name" value="RNA_pol_sigma_r3/r4-like"/>
</dbReference>
<dbReference type="InterPro" id="IPR014284">
    <property type="entry name" value="RNA_pol_sigma-70_dom"/>
</dbReference>
<dbReference type="RefSeq" id="WP_377857684.1">
    <property type="nucleotide sequence ID" value="NZ_JBHLZU010000020.1"/>
</dbReference>
<evidence type="ECO:0000256" key="1">
    <source>
        <dbReference type="ARBA" id="ARBA00010641"/>
    </source>
</evidence>
<dbReference type="Gene3D" id="1.10.10.10">
    <property type="entry name" value="Winged helix-like DNA-binding domain superfamily/Winged helix DNA-binding domain"/>
    <property type="match status" value="1"/>
</dbReference>
<protein>
    <submittedName>
        <fullName evidence="8">Sigma-70 family RNA polymerase sigma factor</fullName>
    </submittedName>
</protein>